<evidence type="ECO:0000313" key="1">
    <source>
        <dbReference type="EMBL" id="KND01579.1"/>
    </source>
</evidence>
<dbReference type="RefSeq" id="XP_016609618.1">
    <property type="nucleotide sequence ID" value="XM_016751647.1"/>
</dbReference>
<protein>
    <recommendedName>
        <fullName evidence="3">Vacuolar fusion protein MON1</fullName>
    </recommendedName>
</protein>
<gene>
    <name evidence="1" type="ORF">SPPG_03377</name>
</gene>
<dbReference type="GeneID" id="27686899"/>
<dbReference type="InParanoid" id="A0A0L0HLA1"/>
<dbReference type="OMA" id="AMYTIRI"/>
<dbReference type="AlphaFoldDB" id="A0A0L0HLA1"/>
<dbReference type="VEuPathDB" id="FungiDB:SPPG_03377"/>
<dbReference type="EMBL" id="KQ257454">
    <property type="protein sequence ID" value="KND01579.1"/>
    <property type="molecule type" value="Genomic_DNA"/>
</dbReference>
<accession>A0A0L0HLA1</accession>
<sequence length="377" mass="43027">MSLRNFFVLHKSGRTYFAKNFHGDALDQSLVVGFSSSVSNFARTLLGEDIREVISLKGRILYKEFGDFVFVAHSDLQTGSTIIQSILRDVGAMCEFLFGSHEYWDEDFFDLKGAQDIISTYFSKVAQDPSTVVNGVNQIFLELEICERLDKLLTFLESQEGVCGNGTMLILGDSVLYSRFGLHETRMILQYHKARPLGFNSVRFTPVYCHGAWQNLYLIRLQSYVLVVMAYIDKPFAPLQSKIEEFRISFIQSRLEIPTEEPPVLLRLFAKRETLAMLYHNIKTGCTIFPQLRPGPDVQQREILSSFWAFFSDASASLRVPGVTEFSITRDQYRFYARSEGVHKLYILMATDSVSSEAIPSIASDVLRNLRTFTPER</sequence>
<dbReference type="Proteomes" id="UP000053201">
    <property type="component" value="Unassembled WGS sequence"/>
</dbReference>
<evidence type="ECO:0000313" key="2">
    <source>
        <dbReference type="Proteomes" id="UP000053201"/>
    </source>
</evidence>
<keyword evidence="2" id="KW-1185">Reference proteome</keyword>
<name>A0A0L0HLA1_SPIPD</name>
<dbReference type="OrthoDB" id="2121345at2759"/>
<evidence type="ECO:0008006" key="3">
    <source>
        <dbReference type="Google" id="ProtNLM"/>
    </source>
</evidence>
<organism evidence="1 2">
    <name type="scientific">Spizellomyces punctatus (strain DAOM BR117)</name>
    <dbReference type="NCBI Taxonomy" id="645134"/>
    <lineage>
        <taxon>Eukaryota</taxon>
        <taxon>Fungi</taxon>
        <taxon>Fungi incertae sedis</taxon>
        <taxon>Chytridiomycota</taxon>
        <taxon>Chytridiomycota incertae sedis</taxon>
        <taxon>Chytridiomycetes</taxon>
        <taxon>Spizellomycetales</taxon>
        <taxon>Spizellomycetaceae</taxon>
        <taxon>Spizellomyces</taxon>
    </lineage>
</organism>
<reference evidence="1 2" key="1">
    <citation type="submission" date="2009-08" db="EMBL/GenBank/DDBJ databases">
        <title>The Genome Sequence of Spizellomyces punctatus strain DAOM BR117.</title>
        <authorList>
            <consortium name="The Broad Institute Genome Sequencing Platform"/>
            <person name="Russ C."/>
            <person name="Cuomo C."/>
            <person name="Shea T."/>
            <person name="Young S.K."/>
            <person name="Zeng Q."/>
            <person name="Koehrsen M."/>
            <person name="Haas B."/>
            <person name="Borodovsky M."/>
            <person name="Guigo R."/>
            <person name="Alvarado L."/>
            <person name="Berlin A."/>
            <person name="Bochicchio J."/>
            <person name="Borenstein D."/>
            <person name="Chapman S."/>
            <person name="Chen Z."/>
            <person name="Engels R."/>
            <person name="Freedman E."/>
            <person name="Gellesch M."/>
            <person name="Goldberg J."/>
            <person name="Griggs A."/>
            <person name="Gujja S."/>
            <person name="Heiman D."/>
            <person name="Hepburn T."/>
            <person name="Howarth C."/>
            <person name="Jen D."/>
            <person name="Larson L."/>
            <person name="Lewis B."/>
            <person name="Mehta T."/>
            <person name="Park D."/>
            <person name="Pearson M."/>
            <person name="Roberts A."/>
            <person name="Saif S."/>
            <person name="Shenoy N."/>
            <person name="Sisk P."/>
            <person name="Stolte C."/>
            <person name="Sykes S."/>
            <person name="Thomson T."/>
            <person name="Walk T."/>
            <person name="White J."/>
            <person name="Yandava C."/>
            <person name="Burger G."/>
            <person name="Gray M.W."/>
            <person name="Holland P.W.H."/>
            <person name="King N."/>
            <person name="Lang F.B.F."/>
            <person name="Roger A.J."/>
            <person name="Ruiz-Trillo I."/>
            <person name="Lander E."/>
            <person name="Nusbaum C."/>
        </authorList>
    </citation>
    <scope>NUCLEOTIDE SEQUENCE [LARGE SCALE GENOMIC DNA]</scope>
    <source>
        <strain evidence="1 2">DAOM BR117</strain>
    </source>
</reference>
<dbReference type="eggNOG" id="ENOG502SM8J">
    <property type="taxonomic scope" value="Eukaryota"/>
</dbReference>
<proteinExistence type="predicted"/>